<organism evidence="1 2">
    <name type="scientific">Dictyostelium purpureum</name>
    <name type="common">Slime mold</name>
    <dbReference type="NCBI Taxonomy" id="5786"/>
    <lineage>
        <taxon>Eukaryota</taxon>
        <taxon>Amoebozoa</taxon>
        <taxon>Evosea</taxon>
        <taxon>Eumycetozoa</taxon>
        <taxon>Dictyostelia</taxon>
        <taxon>Dictyosteliales</taxon>
        <taxon>Dictyosteliaceae</taxon>
        <taxon>Dictyostelium</taxon>
    </lineage>
</organism>
<proteinExistence type="predicted"/>
<reference evidence="2" key="1">
    <citation type="journal article" date="2011" name="Genome Biol.">
        <title>Comparative genomics of the social amoebae Dictyostelium discoideum and Dictyostelium purpureum.</title>
        <authorList>
            <consortium name="US DOE Joint Genome Institute (JGI-PGF)"/>
            <person name="Sucgang R."/>
            <person name="Kuo A."/>
            <person name="Tian X."/>
            <person name="Salerno W."/>
            <person name="Parikh A."/>
            <person name="Feasley C.L."/>
            <person name="Dalin E."/>
            <person name="Tu H."/>
            <person name="Huang E."/>
            <person name="Barry K."/>
            <person name="Lindquist E."/>
            <person name="Shapiro H."/>
            <person name="Bruce D."/>
            <person name="Schmutz J."/>
            <person name="Salamov A."/>
            <person name="Fey P."/>
            <person name="Gaudet P."/>
            <person name="Anjard C."/>
            <person name="Babu M.M."/>
            <person name="Basu S."/>
            <person name="Bushmanova Y."/>
            <person name="van der Wel H."/>
            <person name="Katoh-Kurasawa M."/>
            <person name="Dinh C."/>
            <person name="Coutinho P.M."/>
            <person name="Saito T."/>
            <person name="Elias M."/>
            <person name="Schaap P."/>
            <person name="Kay R.R."/>
            <person name="Henrissat B."/>
            <person name="Eichinger L."/>
            <person name="Rivero F."/>
            <person name="Putnam N.H."/>
            <person name="West C.M."/>
            <person name="Loomis W.F."/>
            <person name="Chisholm R.L."/>
            <person name="Shaulsky G."/>
            <person name="Strassmann J.E."/>
            <person name="Queller D.C."/>
            <person name="Kuspa A."/>
            <person name="Grigoriev I.V."/>
        </authorList>
    </citation>
    <scope>NUCLEOTIDE SEQUENCE [LARGE SCALE GENOMIC DNA]</scope>
    <source>
        <strain evidence="2">QSDP1</strain>
    </source>
</reference>
<dbReference type="Proteomes" id="UP000001064">
    <property type="component" value="Unassembled WGS sequence"/>
</dbReference>
<keyword evidence="2" id="KW-1185">Reference proteome</keyword>
<dbReference type="RefSeq" id="XP_003290817.1">
    <property type="nucleotide sequence ID" value="XM_003290769.1"/>
</dbReference>
<dbReference type="AlphaFoldDB" id="F0ZTT3"/>
<evidence type="ECO:0008006" key="3">
    <source>
        <dbReference type="Google" id="ProtNLM"/>
    </source>
</evidence>
<evidence type="ECO:0000313" key="1">
    <source>
        <dbReference type="EMBL" id="EGC32648.1"/>
    </source>
</evidence>
<dbReference type="VEuPathDB" id="AmoebaDB:DICPUDRAFT_81541"/>
<dbReference type="KEGG" id="dpp:DICPUDRAFT_81541"/>
<accession>F0ZTT3</accession>
<dbReference type="EMBL" id="GL871182">
    <property type="protein sequence ID" value="EGC32648.1"/>
    <property type="molecule type" value="Genomic_DNA"/>
</dbReference>
<sequence>MYINNCISRYRSLIERAWCQLEKWKILEKYRLMWTEDQSVVEVCEKHNQIMFIIASIYNIFNKPLGEPSSLPSVYSGIYCISGQEIKQDGIVERKTTSGGNHIIFMSIKGRNAINPDNITFSFYQLYSKFKLEVENYLYRYPFLYHLEDLKKKDKSG</sequence>
<dbReference type="GeneID" id="10508516"/>
<gene>
    <name evidence="1" type="ORF">DICPUDRAFT_81541</name>
</gene>
<name>F0ZTT3_DICPU</name>
<protein>
    <recommendedName>
        <fullName evidence="3">DDE Tnp4 domain-containing protein</fullName>
    </recommendedName>
</protein>
<dbReference type="InParanoid" id="F0ZTT3"/>
<evidence type="ECO:0000313" key="2">
    <source>
        <dbReference type="Proteomes" id="UP000001064"/>
    </source>
</evidence>